<gene>
    <name evidence="1" type="ORF">BREV_BREV_03092</name>
</gene>
<reference evidence="1 2" key="1">
    <citation type="submission" date="2018-11" db="EMBL/GenBank/DDBJ databases">
        <authorList>
            <person name="Peiro R."/>
            <person name="Begona"/>
            <person name="Cbmso G."/>
            <person name="Lopez M."/>
            <person name="Gonzalez S."/>
            <person name="Sacristan E."/>
            <person name="Castillo E."/>
        </authorList>
    </citation>
    <scope>NUCLEOTIDE SEQUENCE [LARGE SCALE GENOMIC DNA]</scope>
    <source>
        <strain evidence="1">Brev_genome</strain>
    </source>
</reference>
<accession>A0A7Z9C8H0</accession>
<keyword evidence="2" id="KW-1185">Reference proteome</keyword>
<sequence length="228" mass="23020">MGLLEAASPDEDLLGLDQAVAAAVRARVAAGMADRFDASVIVLRGLLADAGPAEAAALKAVWGRIEVAAGPALTASGGMAQILAADRYGLGVRPLSADAALKAVEGGGRALIDLSSDRPWWGRLLARPDLRIVAALPDDRGARPQAVLVSKAVSGPTGDDRSFWVTDSGLSDARIVEVLGEAGLAAEPLAAAGGLKLFLLAGYVQAEDGRLSAAPGRLTGVIGAAPVF</sequence>
<comment type="caution">
    <text evidence="1">The sequence shown here is derived from an EMBL/GenBank/DDBJ whole genome shotgun (WGS) entry which is preliminary data.</text>
</comment>
<dbReference type="AlphaFoldDB" id="A0A7Z9C8H0"/>
<dbReference type="EMBL" id="UXHF01000094">
    <property type="protein sequence ID" value="VDC51979.1"/>
    <property type="molecule type" value="Genomic_DNA"/>
</dbReference>
<dbReference type="Proteomes" id="UP000289220">
    <property type="component" value="Unassembled WGS sequence"/>
</dbReference>
<evidence type="ECO:0000313" key="2">
    <source>
        <dbReference type="Proteomes" id="UP000289220"/>
    </source>
</evidence>
<proteinExistence type="predicted"/>
<organism evidence="1 2">
    <name type="scientific">Brevundimonas mediterranea</name>
    <dbReference type="NCBI Taxonomy" id="74329"/>
    <lineage>
        <taxon>Bacteria</taxon>
        <taxon>Pseudomonadati</taxon>
        <taxon>Pseudomonadota</taxon>
        <taxon>Alphaproteobacteria</taxon>
        <taxon>Caulobacterales</taxon>
        <taxon>Caulobacteraceae</taxon>
        <taxon>Brevundimonas</taxon>
    </lineage>
</organism>
<protein>
    <submittedName>
        <fullName evidence="1">Uncharacterized protein</fullName>
    </submittedName>
</protein>
<name>A0A7Z9C8H0_9CAUL</name>
<dbReference type="RefSeq" id="WP_154726829.1">
    <property type="nucleotide sequence ID" value="NZ_UXHF01000094.1"/>
</dbReference>
<evidence type="ECO:0000313" key="1">
    <source>
        <dbReference type="EMBL" id="VDC51979.1"/>
    </source>
</evidence>